<dbReference type="SUPFAM" id="SSF53254">
    <property type="entry name" value="Phosphoglycerate mutase-like"/>
    <property type="match status" value="1"/>
</dbReference>
<proteinExistence type="predicted"/>
<organism evidence="4 5">
    <name type="scientific">Micromonospora sonchi</name>
    <dbReference type="NCBI Taxonomy" id="1763543"/>
    <lineage>
        <taxon>Bacteria</taxon>
        <taxon>Bacillati</taxon>
        <taxon>Actinomycetota</taxon>
        <taxon>Actinomycetes</taxon>
        <taxon>Micromonosporales</taxon>
        <taxon>Micromonosporaceae</taxon>
        <taxon>Micromonospora</taxon>
    </lineage>
</organism>
<name>A0A917X2H0_9ACTN</name>
<dbReference type="InterPro" id="IPR013078">
    <property type="entry name" value="His_Pase_superF_clade-1"/>
</dbReference>
<protein>
    <submittedName>
        <fullName evidence="4">Phosphoglycerate mutase</fullName>
    </submittedName>
</protein>
<dbReference type="RefSeq" id="WP_189047828.1">
    <property type="nucleotide sequence ID" value="NZ_BMNB01000026.1"/>
</dbReference>
<evidence type="ECO:0000256" key="1">
    <source>
        <dbReference type="PIRSR" id="PIRSR613078-1"/>
    </source>
</evidence>
<feature type="region of interest" description="Disordered" evidence="3">
    <location>
        <begin position="201"/>
        <end position="223"/>
    </location>
</feature>
<dbReference type="Gene3D" id="3.40.50.1240">
    <property type="entry name" value="Phosphoglycerate mutase-like"/>
    <property type="match status" value="1"/>
</dbReference>
<evidence type="ECO:0000313" key="5">
    <source>
        <dbReference type="Proteomes" id="UP000608890"/>
    </source>
</evidence>
<sequence>MTRLIIWRHGNTDWNAASRVQGQSDAPLNDLGREQARTAAPLLAEMRPDAIVASDLSRAADTAAALAALTGLPVRSDARLRERHFGRWQGLLLTEIAERFPDEYARWRAGDPDPGAGIEPLDELGKRIGTALQEVAAEAAGGTIVVATHGGAARQGCGYLLGWEHAVLRTIGSLRNCHWTELRHDTGRGWHLRAHNVGQMSAPARLGKEGPPLNVSGRERAPS</sequence>
<dbReference type="GO" id="GO:0005737">
    <property type="term" value="C:cytoplasm"/>
    <property type="evidence" value="ECO:0007669"/>
    <property type="project" value="TreeGrafter"/>
</dbReference>
<keyword evidence="5" id="KW-1185">Reference proteome</keyword>
<feature type="binding site" evidence="2">
    <location>
        <position position="58"/>
    </location>
    <ligand>
        <name>substrate</name>
    </ligand>
</feature>
<dbReference type="EMBL" id="BMNB01000026">
    <property type="protein sequence ID" value="GGM56394.1"/>
    <property type="molecule type" value="Genomic_DNA"/>
</dbReference>
<dbReference type="PANTHER" id="PTHR48100">
    <property type="entry name" value="BROAD-SPECIFICITY PHOSPHATASE YOR283W-RELATED"/>
    <property type="match status" value="1"/>
</dbReference>
<gene>
    <name evidence="4" type="ORF">GCM10011608_46540</name>
</gene>
<evidence type="ECO:0000256" key="3">
    <source>
        <dbReference type="SAM" id="MobiDB-lite"/>
    </source>
</evidence>
<dbReference type="SMART" id="SM00855">
    <property type="entry name" value="PGAM"/>
    <property type="match status" value="1"/>
</dbReference>
<dbReference type="GO" id="GO:0016791">
    <property type="term" value="F:phosphatase activity"/>
    <property type="evidence" value="ECO:0007669"/>
    <property type="project" value="TreeGrafter"/>
</dbReference>
<dbReference type="Proteomes" id="UP000608890">
    <property type="component" value="Unassembled WGS sequence"/>
</dbReference>
<dbReference type="CDD" id="cd07067">
    <property type="entry name" value="HP_PGM_like"/>
    <property type="match status" value="1"/>
</dbReference>
<evidence type="ECO:0000313" key="4">
    <source>
        <dbReference type="EMBL" id="GGM56394.1"/>
    </source>
</evidence>
<feature type="binding site" evidence="2">
    <location>
        <begin position="8"/>
        <end position="15"/>
    </location>
    <ligand>
        <name>substrate</name>
    </ligand>
</feature>
<dbReference type="InterPro" id="IPR050275">
    <property type="entry name" value="PGM_Phosphatase"/>
</dbReference>
<reference evidence="4" key="2">
    <citation type="submission" date="2020-09" db="EMBL/GenBank/DDBJ databases">
        <authorList>
            <person name="Sun Q."/>
            <person name="Zhou Y."/>
        </authorList>
    </citation>
    <scope>NUCLEOTIDE SEQUENCE</scope>
    <source>
        <strain evidence="4">CGMCC 4.7312</strain>
    </source>
</reference>
<dbReference type="InterPro" id="IPR029033">
    <property type="entry name" value="His_PPase_superfam"/>
</dbReference>
<dbReference type="AlphaFoldDB" id="A0A917X2H0"/>
<feature type="active site" description="Proton donor/acceptor" evidence="1">
    <location>
        <position position="82"/>
    </location>
</feature>
<evidence type="ECO:0000256" key="2">
    <source>
        <dbReference type="PIRSR" id="PIRSR613078-2"/>
    </source>
</evidence>
<feature type="active site" description="Tele-phosphohistidine intermediate" evidence="1">
    <location>
        <position position="9"/>
    </location>
</feature>
<comment type="caution">
    <text evidence="4">The sequence shown here is derived from an EMBL/GenBank/DDBJ whole genome shotgun (WGS) entry which is preliminary data.</text>
</comment>
<accession>A0A917X2H0</accession>
<reference evidence="4" key="1">
    <citation type="journal article" date="2014" name="Int. J. Syst. Evol. Microbiol.">
        <title>Complete genome sequence of Corynebacterium casei LMG S-19264T (=DSM 44701T), isolated from a smear-ripened cheese.</title>
        <authorList>
            <consortium name="US DOE Joint Genome Institute (JGI-PGF)"/>
            <person name="Walter F."/>
            <person name="Albersmeier A."/>
            <person name="Kalinowski J."/>
            <person name="Ruckert C."/>
        </authorList>
    </citation>
    <scope>NUCLEOTIDE SEQUENCE</scope>
    <source>
        <strain evidence="4">CGMCC 4.7312</strain>
    </source>
</reference>
<dbReference type="PANTHER" id="PTHR48100:SF62">
    <property type="entry name" value="GLUCOSYL-3-PHOSPHOGLYCERATE PHOSPHATASE"/>
    <property type="match status" value="1"/>
</dbReference>
<dbReference type="Pfam" id="PF00300">
    <property type="entry name" value="His_Phos_1"/>
    <property type="match status" value="1"/>
</dbReference>